<protein>
    <submittedName>
        <fullName evidence="3">Uncharacterized protein</fullName>
    </submittedName>
</protein>
<accession>A0A0F4GWX1</accession>
<feature type="compositionally biased region" description="Low complexity" evidence="1">
    <location>
        <begin position="102"/>
        <end position="120"/>
    </location>
</feature>
<comment type="caution">
    <text evidence="3">The sequence shown here is derived from an EMBL/GenBank/DDBJ whole genome shotgun (WGS) entry which is preliminary data.</text>
</comment>
<gene>
    <name evidence="3" type="ORF">TI39_contig279g00073</name>
</gene>
<evidence type="ECO:0000256" key="2">
    <source>
        <dbReference type="SAM" id="SignalP"/>
    </source>
</evidence>
<dbReference type="OrthoDB" id="3642826at2759"/>
<evidence type="ECO:0000256" key="1">
    <source>
        <dbReference type="SAM" id="MobiDB-lite"/>
    </source>
</evidence>
<feature type="region of interest" description="Disordered" evidence="1">
    <location>
        <begin position="39"/>
        <end position="121"/>
    </location>
</feature>
<reference evidence="3 4" key="1">
    <citation type="submission" date="2015-03" db="EMBL/GenBank/DDBJ databases">
        <title>RNA-seq based gene annotation and comparative genomics of four Zymoseptoria species reveal species-specific pathogenicity related genes and transposable element activity.</title>
        <authorList>
            <person name="Grandaubert J."/>
            <person name="Bhattacharyya A."/>
            <person name="Stukenbrock E.H."/>
        </authorList>
    </citation>
    <scope>NUCLEOTIDE SEQUENCE [LARGE SCALE GENOMIC DNA]</scope>
    <source>
        <strain evidence="3 4">Zb18110</strain>
    </source>
</reference>
<keyword evidence="2" id="KW-0732">Signal</keyword>
<dbReference type="EMBL" id="LAFY01000271">
    <property type="protein sequence ID" value="KJY01754.1"/>
    <property type="molecule type" value="Genomic_DNA"/>
</dbReference>
<keyword evidence="4" id="KW-1185">Reference proteome</keyword>
<name>A0A0F4GWX1_9PEZI</name>
<dbReference type="STRING" id="1047168.A0A0F4GWX1"/>
<dbReference type="Proteomes" id="UP000033647">
    <property type="component" value="Unassembled WGS sequence"/>
</dbReference>
<evidence type="ECO:0000313" key="4">
    <source>
        <dbReference type="Proteomes" id="UP000033647"/>
    </source>
</evidence>
<proteinExistence type="predicted"/>
<feature type="signal peptide" evidence="2">
    <location>
        <begin position="1"/>
        <end position="16"/>
    </location>
</feature>
<organism evidence="3 4">
    <name type="scientific">Zymoseptoria brevis</name>
    <dbReference type="NCBI Taxonomy" id="1047168"/>
    <lineage>
        <taxon>Eukaryota</taxon>
        <taxon>Fungi</taxon>
        <taxon>Dikarya</taxon>
        <taxon>Ascomycota</taxon>
        <taxon>Pezizomycotina</taxon>
        <taxon>Dothideomycetes</taxon>
        <taxon>Dothideomycetidae</taxon>
        <taxon>Mycosphaerellales</taxon>
        <taxon>Mycosphaerellaceae</taxon>
        <taxon>Zymoseptoria</taxon>
    </lineage>
</organism>
<feature type="chain" id="PRO_5002468910" evidence="2">
    <location>
        <begin position="17"/>
        <end position="1145"/>
    </location>
</feature>
<evidence type="ECO:0000313" key="3">
    <source>
        <dbReference type="EMBL" id="KJY01754.1"/>
    </source>
</evidence>
<sequence length="1145" mass="116900">MLKAYIALAFIGCAASVEIRRGPYEVRHLERRNDTGVYRTARSTVSNASSASRLSDLSDQPPLSATRTATSSANSQDETHSSSSSSRPVRTTEPGTIPAVNATVSSGSSSASTLRSTAAAENTPLSNASLTKDAMQYTSLDRIASIPATGLTPNLANGTSRYNSSIASPSILPATVEAVPSSDYTYISSGSRLYATGTSDLFANISNGTRISSGYHPHVTATYRPTGYVGPRPNQTCGGATVNIVGASLDWWYRETYTQVDSTFVVQLDDKNSSTAWTLLPATSAFDVTTAVANPTCLSSTGLNPSVNETEVLYSCVDTPTPTAVATTTLEQTAYKDIDVTTSRGDIPDVVTTPTPAAITVADNSATYSAGTPFVHFSHYEVVSKRPFRYGHGRVGCAETTRVHTLSTAGSFEYTGGDVDGSYAAVAGDLHQMVLGDLGEHTATAGSFVAEPTVVVVVEKIVAAARMFKAMLQPSQAVLELPSATLPPDMSEVPITPTEAGTTWAPVAPHIERTASELVVPTPKPTIATTTKVNSPFVAHVEGHDITLAIPVDRATPQAVVTAVYNGATVTATAVKNGGGDFGGIVSAVAEVARPDNALEVLRNAQLAYSKPNRIAQAIASAMGDTSGNRPARPQQAPILAIGTSVFTASAAGGGGKAVIIGGQTLSAGGPPITVGGTPVSLAPDATEVVVGTLAFKIDTTPNPGMVANIPLITVGSRTITANAATQFRLAGTILTPGGTAVVSGTTVILGSHANRVVINGQTSSISPPAITPAPLITLDGTIYQANIGTTYDISSLFLTPGGAITVSGTTISLPLTGSVLFINGLAQPTALGGLQPNILPTITAPPALILNGNAYMPNGAAAYLAFSQTLTPGGRITYTNSLGGIETVSLDASLRTLLHISDSQTRTSLLSPIGAAPNGAPVLTIHGSTYTAQAYSPGMGATYIIAGQTLSAGGTILHTLPSGETETISLLQPGTALAITDSEGHVTTSTVPDAYAVLPTSPPLLTLGDEIFAAINPGATYIIDGHTFVPAGNEETVTVDGRTYHVSLAAQATAWEVSEIGAAGGTRTEALFPARMTGSTFVNSAEAMQGLAVETGAAGKIGGGGGNGGVAGDGDENIGSGLEVERWVASGVVVGTTFLLAVWL</sequence>
<feature type="compositionally biased region" description="Low complexity" evidence="1">
    <location>
        <begin position="39"/>
        <end position="73"/>
    </location>
</feature>
<dbReference type="AlphaFoldDB" id="A0A0F4GWX1"/>